<organism evidence="1 2">
    <name type="scientific">Panagrolaimus sp. PS1159</name>
    <dbReference type="NCBI Taxonomy" id="55785"/>
    <lineage>
        <taxon>Eukaryota</taxon>
        <taxon>Metazoa</taxon>
        <taxon>Ecdysozoa</taxon>
        <taxon>Nematoda</taxon>
        <taxon>Chromadorea</taxon>
        <taxon>Rhabditida</taxon>
        <taxon>Tylenchina</taxon>
        <taxon>Panagrolaimomorpha</taxon>
        <taxon>Panagrolaimoidea</taxon>
        <taxon>Panagrolaimidae</taxon>
        <taxon>Panagrolaimus</taxon>
    </lineage>
</organism>
<name>A0AC35GM06_9BILA</name>
<evidence type="ECO:0000313" key="2">
    <source>
        <dbReference type="WBParaSite" id="PS1159_v2.g6398.t1"/>
    </source>
</evidence>
<accession>A0AC35GM06</accession>
<protein>
    <submittedName>
        <fullName evidence="2">PH domain-containing protein</fullName>
    </submittedName>
</protein>
<dbReference type="Proteomes" id="UP000887580">
    <property type="component" value="Unplaced"/>
</dbReference>
<dbReference type="WBParaSite" id="PS1159_v2.g6398.t1">
    <property type="protein sequence ID" value="PS1159_v2.g6398.t1"/>
    <property type="gene ID" value="PS1159_v2.g6398"/>
</dbReference>
<sequence length="281" mass="33135">MSTIQRIQRSIEGWEGKVIGFMCTEFIREGDLHMFHRIHTMKDTIRGKSWSQRHVFLFDHLLVITKQLKSGTFKYKQQIKVQCCDIFDLPDDDESFSFFELFYYKTDVSKKNDLKHAFRVRVDNCEKPAENTDIILFGNSAEEKHNWLTSLVEMQTSAVLQRLLFLYDREMDARAPLVCPTPDQYRFAEPDTDDNINFEDYMRNSGIPVIKNGTLIKLVERLTYPAYSDNDYLKTFLTTYRTFCTPNDLLSLLIERFNIPLPLRFAYFENVQSPPPISRDE</sequence>
<reference evidence="2" key="1">
    <citation type="submission" date="2022-11" db="UniProtKB">
        <authorList>
            <consortium name="WormBaseParasite"/>
        </authorList>
    </citation>
    <scope>IDENTIFICATION</scope>
</reference>
<proteinExistence type="predicted"/>
<evidence type="ECO:0000313" key="1">
    <source>
        <dbReference type="Proteomes" id="UP000887580"/>
    </source>
</evidence>